<accession>A0ABY6SNY6</accession>
<evidence type="ECO:0000313" key="5">
    <source>
        <dbReference type="EMBL" id="VDG69844.1"/>
    </source>
</evidence>
<dbReference type="NCBIfam" id="TIGR01549">
    <property type="entry name" value="HAD-SF-IA-v1"/>
    <property type="match status" value="1"/>
</dbReference>
<dbReference type="PANTHER" id="PTHR46470">
    <property type="entry name" value="N-ACYLNEURAMINATE-9-PHOSPHATASE"/>
    <property type="match status" value="1"/>
</dbReference>
<keyword evidence="4" id="KW-0460">Magnesium</keyword>
<dbReference type="InterPro" id="IPR036412">
    <property type="entry name" value="HAD-like_sf"/>
</dbReference>
<dbReference type="InterPro" id="IPR023214">
    <property type="entry name" value="HAD_sf"/>
</dbReference>
<evidence type="ECO:0000256" key="2">
    <source>
        <dbReference type="ARBA" id="ARBA00022723"/>
    </source>
</evidence>
<organism evidence="5 6">
    <name type="scientific">Clostridium carnis</name>
    <dbReference type="NCBI Taxonomy" id="1530"/>
    <lineage>
        <taxon>Bacteria</taxon>
        <taxon>Bacillati</taxon>
        <taxon>Bacillota</taxon>
        <taxon>Clostridia</taxon>
        <taxon>Eubacteriales</taxon>
        <taxon>Clostridiaceae</taxon>
        <taxon>Clostridium</taxon>
    </lineage>
</organism>
<dbReference type="Pfam" id="PF13419">
    <property type="entry name" value="HAD_2"/>
    <property type="match status" value="1"/>
</dbReference>
<dbReference type="EMBL" id="UYIN01000001">
    <property type="protein sequence ID" value="VDG69844.1"/>
    <property type="molecule type" value="Genomic_DNA"/>
</dbReference>
<dbReference type="SFLD" id="SFLDS00003">
    <property type="entry name" value="Haloacid_Dehalogenase"/>
    <property type="match status" value="1"/>
</dbReference>
<dbReference type="InterPro" id="IPR041492">
    <property type="entry name" value="HAD_2"/>
</dbReference>
<dbReference type="GO" id="GO:0008253">
    <property type="term" value="F:5'-nucleotidase activity"/>
    <property type="evidence" value="ECO:0007669"/>
    <property type="project" value="UniProtKB-EC"/>
</dbReference>
<dbReference type="Gene3D" id="1.10.150.520">
    <property type="match status" value="1"/>
</dbReference>
<comment type="caution">
    <text evidence="5">The sequence shown here is derived from an EMBL/GenBank/DDBJ whole genome shotgun (WGS) entry which is preliminary data.</text>
</comment>
<dbReference type="SUPFAM" id="SSF56784">
    <property type="entry name" value="HAD-like"/>
    <property type="match status" value="1"/>
</dbReference>
<keyword evidence="2" id="KW-0479">Metal-binding</keyword>
<name>A0ABY6SNY6_9CLOT</name>
<evidence type="ECO:0000256" key="1">
    <source>
        <dbReference type="ARBA" id="ARBA00001946"/>
    </source>
</evidence>
<evidence type="ECO:0000313" key="6">
    <source>
        <dbReference type="Proteomes" id="UP000277570"/>
    </source>
</evidence>
<reference evidence="5 6" key="1">
    <citation type="submission" date="2018-11" db="EMBL/GenBank/DDBJ databases">
        <authorList>
            <consortium name="Pathogen Informatics"/>
        </authorList>
    </citation>
    <scope>NUCLEOTIDE SEQUENCE [LARGE SCALE GENOMIC DNA]</scope>
    <source>
        <strain evidence="5 6">NCTC10913</strain>
    </source>
</reference>
<dbReference type="InterPro" id="IPR051400">
    <property type="entry name" value="HAD-like_hydrolase"/>
</dbReference>
<keyword evidence="3 5" id="KW-0378">Hydrolase</keyword>
<keyword evidence="6" id="KW-1185">Reference proteome</keyword>
<dbReference type="Proteomes" id="UP000277570">
    <property type="component" value="Unassembled WGS sequence"/>
</dbReference>
<dbReference type="SFLD" id="SFLDG01129">
    <property type="entry name" value="C1.5:_HAD__Beta-PGM__Phosphata"/>
    <property type="match status" value="1"/>
</dbReference>
<comment type="cofactor">
    <cofactor evidence="1">
        <name>Mg(2+)</name>
        <dbReference type="ChEBI" id="CHEBI:18420"/>
    </cofactor>
</comment>
<gene>
    <name evidence="5" type="primary">yjjG</name>
    <name evidence="5" type="ORF">NCTC10913_00483</name>
</gene>
<dbReference type="PANTHER" id="PTHR46470:SF2">
    <property type="entry name" value="GLYCERALDEHYDE 3-PHOSPHATE PHOSPHATASE"/>
    <property type="match status" value="1"/>
</dbReference>
<protein>
    <submittedName>
        <fullName evidence="5">HAD family hydrolase</fullName>
        <ecNumber evidence="5">3.1.3.5</ecNumber>
    </submittedName>
</protein>
<dbReference type="Gene3D" id="3.40.50.1000">
    <property type="entry name" value="HAD superfamily/HAD-like"/>
    <property type="match status" value="1"/>
</dbReference>
<dbReference type="EC" id="3.1.3.5" evidence="5"/>
<evidence type="ECO:0000256" key="3">
    <source>
        <dbReference type="ARBA" id="ARBA00022801"/>
    </source>
</evidence>
<proteinExistence type="predicted"/>
<dbReference type="RefSeq" id="WP_125147727.1">
    <property type="nucleotide sequence ID" value="NZ_UYIN01000001.1"/>
</dbReference>
<evidence type="ECO:0000256" key="4">
    <source>
        <dbReference type="ARBA" id="ARBA00022842"/>
    </source>
</evidence>
<dbReference type="InterPro" id="IPR006439">
    <property type="entry name" value="HAD-SF_hydro_IA"/>
</dbReference>
<sequence>MFKAGIFDLDDTLYNYKNVNKIALGELRKYTCKVLSINEELFDEAFKYGRDSTKEGLEEYAAGHNRMIYCQKTLEFLGVNPTSYALEMYEVYWNSILENMKLNDGVIELFEYFKNNEIKIAICTDLTTHIQHRKLRKLGIDKYIDCIVTSEEAGAEKPNIRMFNLCIEKLGISSCEAFYVGDSFKKDIVGANNAGILPIWYTNIGLNESIEKSEFEYKRIDKLVQVKEYINNS</sequence>